<gene>
    <name evidence="5" type="ORF">M9189_03345</name>
</gene>
<dbReference type="CDD" id="cd04301">
    <property type="entry name" value="NAT_SF"/>
    <property type="match status" value="1"/>
</dbReference>
<keyword evidence="3" id="KW-0012">Acyltransferase</keyword>
<dbReference type="Pfam" id="PF00583">
    <property type="entry name" value="Acetyltransf_1"/>
    <property type="match status" value="1"/>
</dbReference>
<comment type="similarity">
    <text evidence="1">Belongs to the acetyltransferase family.</text>
</comment>
<evidence type="ECO:0000313" key="6">
    <source>
        <dbReference type="Proteomes" id="UP001056426"/>
    </source>
</evidence>
<dbReference type="GO" id="GO:0008080">
    <property type="term" value="F:N-acetyltransferase activity"/>
    <property type="evidence" value="ECO:0007669"/>
    <property type="project" value="TreeGrafter"/>
</dbReference>
<organism evidence="5 6">
    <name type="scientific">Xiashengella succiniciproducens</name>
    <dbReference type="NCBI Taxonomy" id="2949635"/>
    <lineage>
        <taxon>Bacteria</taxon>
        <taxon>Pseudomonadati</taxon>
        <taxon>Bacteroidota</taxon>
        <taxon>Bacteroidia</taxon>
        <taxon>Marinilabiliales</taxon>
        <taxon>Marinilabiliaceae</taxon>
        <taxon>Xiashengella</taxon>
    </lineage>
</organism>
<dbReference type="SUPFAM" id="SSF55729">
    <property type="entry name" value="Acyl-CoA N-acyltransferases (Nat)"/>
    <property type="match status" value="1"/>
</dbReference>
<dbReference type="AlphaFoldDB" id="A0A9J6ZRV3"/>
<dbReference type="EMBL" id="CP098400">
    <property type="protein sequence ID" value="URW80389.1"/>
    <property type="molecule type" value="Genomic_DNA"/>
</dbReference>
<evidence type="ECO:0000256" key="3">
    <source>
        <dbReference type="ARBA" id="ARBA00023315"/>
    </source>
</evidence>
<evidence type="ECO:0000259" key="4">
    <source>
        <dbReference type="PROSITE" id="PS51186"/>
    </source>
</evidence>
<dbReference type="PANTHER" id="PTHR10545:SF29">
    <property type="entry name" value="GH14572P-RELATED"/>
    <property type="match status" value="1"/>
</dbReference>
<reference evidence="5" key="2">
    <citation type="submission" date="2022-06" db="EMBL/GenBank/DDBJ databases">
        <title>Xiashengella guii gen. nov. sp. nov., a bacterium isolated form anaerobic digestion tank.</title>
        <authorList>
            <person name="Huang H."/>
        </authorList>
    </citation>
    <scope>NUCLEOTIDE SEQUENCE</scope>
    <source>
        <strain evidence="5">Ai-910</strain>
    </source>
</reference>
<keyword evidence="2" id="KW-0808">Transferase</keyword>
<dbReference type="FunFam" id="3.40.630.30:FF:000064">
    <property type="entry name" value="GNAT family acetyltransferase"/>
    <property type="match status" value="1"/>
</dbReference>
<reference evidence="5" key="1">
    <citation type="submission" date="2022-05" db="EMBL/GenBank/DDBJ databases">
        <authorList>
            <person name="Sun X."/>
        </authorList>
    </citation>
    <scope>NUCLEOTIDE SEQUENCE</scope>
    <source>
        <strain evidence="5">Ai-910</strain>
    </source>
</reference>
<dbReference type="PROSITE" id="PS51186">
    <property type="entry name" value="GNAT"/>
    <property type="match status" value="1"/>
</dbReference>
<dbReference type="KEGG" id="alkq:M9189_03345"/>
<dbReference type="InterPro" id="IPR016181">
    <property type="entry name" value="Acyl_CoA_acyltransferase"/>
</dbReference>
<evidence type="ECO:0000256" key="1">
    <source>
        <dbReference type="ARBA" id="ARBA00008694"/>
    </source>
</evidence>
<dbReference type="RefSeq" id="WP_250724548.1">
    <property type="nucleotide sequence ID" value="NZ_CP098400.1"/>
</dbReference>
<dbReference type="InterPro" id="IPR000182">
    <property type="entry name" value="GNAT_dom"/>
</dbReference>
<dbReference type="Proteomes" id="UP001056426">
    <property type="component" value="Chromosome"/>
</dbReference>
<dbReference type="Gene3D" id="3.40.630.30">
    <property type="match status" value="1"/>
</dbReference>
<dbReference type="PIRSF" id="PIRSF037663">
    <property type="entry name" value="Acetyltransf_GNAT_prd"/>
    <property type="match status" value="1"/>
</dbReference>
<accession>A0A9J6ZRV3</accession>
<evidence type="ECO:0000313" key="5">
    <source>
        <dbReference type="EMBL" id="URW80389.1"/>
    </source>
</evidence>
<sequence>MNLTIRPLQVTDYPALLALFTEFAEYEKHLDSMTNTLEKMEAEHEYINGFGAFNEQGDMIGYATYFFAYYTFTGKSVYMDDLYVKPEYRGLGLGTKLINEVISFARSQNCHKVRWQVSEWNTNSIEFYKSLGAKLDNLEYRCDLIL</sequence>
<evidence type="ECO:0000256" key="2">
    <source>
        <dbReference type="ARBA" id="ARBA00022679"/>
    </source>
</evidence>
<name>A0A9J6ZRV3_9BACT</name>
<proteinExistence type="inferred from homology"/>
<dbReference type="InterPro" id="IPR051016">
    <property type="entry name" value="Diverse_Substrate_AcTransf"/>
</dbReference>
<protein>
    <submittedName>
        <fullName evidence="5">GNAT family N-acetyltransferase</fullName>
    </submittedName>
</protein>
<feature type="domain" description="N-acetyltransferase" evidence="4">
    <location>
        <begin position="3"/>
        <end position="146"/>
    </location>
</feature>
<dbReference type="PANTHER" id="PTHR10545">
    <property type="entry name" value="DIAMINE N-ACETYLTRANSFERASE"/>
    <property type="match status" value="1"/>
</dbReference>
<dbReference type="InterPro" id="IPR017255">
    <property type="entry name" value="AcTrfase_GNAT_prd"/>
</dbReference>
<keyword evidence="6" id="KW-1185">Reference proteome</keyword>